<dbReference type="InterPro" id="IPR023405">
    <property type="entry name" value="Topo_IA_core_domain"/>
</dbReference>
<dbReference type="GO" id="GO:0003917">
    <property type="term" value="F:DNA topoisomerase type I (single strand cut, ATP-independent) activity"/>
    <property type="evidence" value="ECO:0007669"/>
    <property type="project" value="UniProtKB-UniRule"/>
</dbReference>
<keyword evidence="4" id="KW-0863">Zinc-finger</keyword>
<comment type="catalytic activity">
    <reaction evidence="1 10">
        <text>ATP-independent breakage of single-stranded DNA, followed by passage and rejoining.</text>
        <dbReference type="EC" id="5.6.2.1"/>
    </reaction>
</comment>
<dbReference type="NCBIfam" id="TIGR01051">
    <property type="entry name" value="topA_bact"/>
    <property type="match status" value="1"/>
</dbReference>
<dbReference type="AlphaFoldDB" id="A0A840SEK4"/>
<dbReference type="SMART" id="SM00437">
    <property type="entry name" value="TOP1Ac"/>
    <property type="match status" value="1"/>
</dbReference>
<feature type="site" description="Interaction with DNA" evidence="10">
    <location>
        <position position="157"/>
    </location>
</feature>
<dbReference type="SMART" id="SM00436">
    <property type="entry name" value="TOP1Bc"/>
    <property type="match status" value="1"/>
</dbReference>
<dbReference type="Gene3D" id="3.40.50.140">
    <property type="match status" value="1"/>
</dbReference>
<dbReference type="Proteomes" id="UP000593591">
    <property type="component" value="Chromosome"/>
</dbReference>
<dbReference type="InterPro" id="IPR000380">
    <property type="entry name" value="Topo_IA"/>
</dbReference>
<keyword evidence="6" id="KW-0460">Magnesium</keyword>
<reference evidence="14 16" key="1">
    <citation type="submission" date="2018-08" db="EMBL/GenBank/DDBJ databases">
        <title>The first complete genome of Treponema rectale (CHPAT), a commensal spirochete of the bovine rectum.</title>
        <authorList>
            <person name="Staton G.J."/>
            <person name="Clegg S.R."/>
            <person name="Carter S.D."/>
            <person name="Radford A.D."/>
            <person name="Darby A."/>
            <person name="Hall N."/>
            <person name="Birtles R.J."/>
            <person name="Evans N.J."/>
        </authorList>
    </citation>
    <scope>NUCLEOTIDE SEQUENCE [LARGE SCALE GENOMIC DNA]</scope>
    <source>
        <strain evidence="14 16">CHPA</strain>
    </source>
</reference>
<evidence type="ECO:0000313" key="13">
    <source>
        <dbReference type="EMBL" id="MBB5217993.1"/>
    </source>
</evidence>
<evidence type="ECO:0000256" key="6">
    <source>
        <dbReference type="ARBA" id="ARBA00022842"/>
    </source>
</evidence>
<dbReference type="Gene3D" id="1.10.460.10">
    <property type="entry name" value="Topoisomerase I, domain 2"/>
    <property type="match status" value="1"/>
</dbReference>
<evidence type="ECO:0000256" key="7">
    <source>
        <dbReference type="ARBA" id="ARBA00023029"/>
    </source>
</evidence>
<evidence type="ECO:0000256" key="2">
    <source>
        <dbReference type="ARBA" id="ARBA00009446"/>
    </source>
</evidence>
<dbReference type="PROSITE" id="PS50880">
    <property type="entry name" value="TOPRIM"/>
    <property type="match status" value="1"/>
</dbReference>
<dbReference type="InterPro" id="IPR013498">
    <property type="entry name" value="Topo_IA_Znf"/>
</dbReference>
<evidence type="ECO:0000259" key="12">
    <source>
        <dbReference type="PROSITE" id="PS52039"/>
    </source>
</evidence>
<dbReference type="RefSeq" id="WP_184651429.1">
    <property type="nucleotide sequence ID" value="NZ_JACHFR010000001.1"/>
</dbReference>
<keyword evidence="3" id="KW-0479">Metal-binding</keyword>
<dbReference type="EMBL" id="JACHFR010000001">
    <property type="protein sequence ID" value="MBB5217993.1"/>
    <property type="molecule type" value="Genomic_DNA"/>
</dbReference>
<feature type="site" description="Interaction with DNA" evidence="10">
    <location>
        <position position="166"/>
    </location>
</feature>
<dbReference type="InterPro" id="IPR013497">
    <property type="entry name" value="Topo_IA_cen"/>
</dbReference>
<evidence type="ECO:0000313" key="16">
    <source>
        <dbReference type="Proteomes" id="UP000593591"/>
    </source>
</evidence>
<protein>
    <recommendedName>
        <fullName evidence="10">DNA topoisomerase 1</fullName>
        <ecNumber evidence="10">5.6.2.1</ecNumber>
    </recommendedName>
    <alternativeName>
        <fullName evidence="10">DNA topoisomerase I</fullName>
    </alternativeName>
</protein>
<feature type="site" description="Interaction with DNA" evidence="10">
    <location>
        <position position="173"/>
    </location>
</feature>
<feature type="site" description="Interaction with DNA" evidence="10">
    <location>
        <position position="158"/>
    </location>
</feature>
<keyword evidence="7 10" id="KW-0799">Topoisomerase</keyword>
<evidence type="ECO:0000256" key="9">
    <source>
        <dbReference type="ARBA" id="ARBA00023235"/>
    </source>
</evidence>
<dbReference type="SUPFAM" id="SSF57783">
    <property type="entry name" value="Zinc beta-ribbon"/>
    <property type="match status" value="1"/>
</dbReference>
<dbReference type="InterPro" id="IPR013826">
    <property type="entry name" value="Topo_IA_cen_sub3"/>
</dbReference>
<feature type="site" description="Interaction with DNA" evidence="10">
    <location>
        <position position="504"/>
    </location>
</feature>
<evidence type="ECO:0000313" key="15">
    <source>
        <dbReference type="Proteomes" id="UP000578697"/>
    </source>
</evidence>
<dbReference type="Pfam" id="PF01396">
    <property type="entry name" value="Zn_ribbon_Top1"/>
    <property type="match status" value="3"/>
</dbReference>
<dbReference type="PROSITE" id="PS52039">
    <property type="entry name" value="TOPO_IA_2"/>
    <property type="match status" value="1"/>
</dbReference>
<evidence type="ECO:0000256" key="1">
    <source>
        <dbReference type="ARBA" id="ARBA00000213"/>
    </source>
</evidence>
<keyword evidence="15" id="KW-1185">Reference proteome</keyword>
<dbReference type="PROSITE" id="PS00396">
    <property type="entry name" value="TOPO_IA_1"/>
    <property type="match status" value="1"/>
</dbReference>
<evidence type="ECO:0000256" key="10">
    <source>
        <dbReference type="HAMAP-Rule" id="MF_00952"/>
    </source>
</evidence>
<dbReference type="GO" id="GO:0003677">
    <property type="term" value="F:DNA binding"/>
    <property type="evidence" value="ECO:0007669"/>
    <property type="project" value="UniProtKB-KW"/>
</dbReference>
<comment type="function">
    <text evidence="10">Releases the supercoiling and torsional tension of DNA, which is introduced during the DNA replication and transcription, by transiently cleaving and rejoining one strand of the DNA duplex. Introduces a single-strand break via transesterification at a target site in duplex DNA. The scissile phosphodiester is attacked by the catalytic tyrosine of the enzyme, resulting in the formation of a DNA-(5'-phosphotyrosyl)-enzyme intermediate and the expulsion of a 3'-OH DNA strand. The free DNA strand then undergoes passage around the unbroken strand, thus removing DNA supercoils. Finally, in the religation step, the DNA 3'-OH attacks the covalent intermediate to expel the active-site tyrosine and restore the DNA phosphodiester backbone.</text>
</comment>
<dbReference type="CDD" id="cd03363">
    <property type="entry name" value="TOPRIM_TopoIA_TopoI"/>
    <property type="match status" value="1"/>
</dbReference>
<keyword evidence="8 10" id="KW-0238">DNA-binding</keyword>
<keyword evidence="5" id="KW-0862">Zinc</keyword>
<feature type="site" description="Interaction with DNA" evidence="10">
    <location>
        <position position="50"/>
    </location>
</feature>
<keyword evidence="9 10" id="KW-0413">Isomerase</keyword>
<dbReference type="Pfam" id="PF01131">
    <property type="entry name" value="Topoisom_bac"/>
    <property type="match status" value="1"/>
</dbReference>
<dbReference type="GO" id="GO:0005694">
    <property type="term" value="C:chromosome"/>
    <property type="evidence" value="ECO:0007669"/>
    <property type="project" value="InterPro"/>
</dbReference>
<dbReference type="GO" id="GO:0008270">
    <property type="term" value="F:zinc ion binding"/>
    <property type="evidence" value="ECO:0007669"/>
    <property type="project" value="UniProtKB-KW"/>
</dbReference>
<dbReference type="InterPro" id="IPR003602">
    <property type="entry name" value="Topo_IA_DNA-bd_dom"/>
</dbReference>
<evidence type="ECO:0000256" key="4">
    <source>
        <dbReference type="ARBA" id="ARBA00022771"/>
    </source>
</evidence>
<dbReference type="InterPro" id="IPR013825">
    <property type="entry name" value="Topo_IA_cen_sub2"/>
</dbReference>
<dbReference type="InterPro" id="IPR023406">
    <property type="entry name" value="Topo_IA_AS"/>
</dbReference>
<dbReference type="Pfam" id="PF01751">
    <property type="entry name" value="Toprim"/>
    <property type="match status" value="1"/>
</dbReference>
<reference evidence="13 15" key="2">
    <citation type="submission" date="2020-08" db="EMBL/GenBank/DDBJ databases">
        <title>Genomic Encyclopedia of Type Strains, Phase IV (KMG-IV): sequencing the most valuable type-strain genomes for metagenomic binning, comparative biology and taxonomic classification.</title>
        <authorList>
            <person name="Goeker M."/>
        </authorList>
    </citation>
    <scope>NUCLEOTIDE SEQUENCE [LARGE SCALE GENOMIC DNA]</scope>
    <source>
        <strain evidence="13 15">DSM 103679</strain>
    </source>
</reference>
<dbReference type="Gene3D" id="3.30.65.10">
    <property type="entry name" value="Bacterial Topoisomerase I, domain 1"/>
    <property type="match status" value="1"/>
</dbReference>
<dbReference type="InterPro" id="IPR028612">
    <property type="entry name" value="Topoisom_1_IA"/>
</dbReference>
<dbReference type="SMART" id="SM00493">
    <property type="entry name" value="TOPRIM"/>
    <property type="match status" value="1"/>
</dbReference>
<dbReference type="PANTHER" id="PTHR42785:SF1">
    <property type="entry name" value="DNA TOPOISOMERASE"/>
    <property type="match status" value="1"/>
</dbReference>
<dbReference type="PANTHER" id="PTHR42785">
    <property type="entry name" value="DNA TOPOISOMERASE, TYPE IA, CORE"/>
    <property type="match status" value="1"/>
</dbReference>
<feature type="active site" description="O-(5'-phospho-DNA)-tyrosine intermediate" evidence="10">
    <location>
        <position position="315"/>
    </location>
</feature>
<evidence type="ECO:0000256" key="3">
    <source>
        <dbReference type="ARBA" id="ARBA00022723"/>
    </source>
</evidence>
<sequence length="727" mass="82335">MAEQEKTVAKKTKKSQKKEQTLVIVESPAKAKTIEHYLGTGYVVKASMGHLIDLPKSRIAIDVENNFEPEYITVRGRAKLLKELQKDAKNSTHVFLASDPDREGEAIAWHLNHVLSEKTKADIKRIEFNEITPLAIKEAVKHPREIDEARVNAQKARRVLDRLVGYNLSPLLWKKVKNGLSAGRVQSVALRLICEREQEVENFIPEEYWTLDADFMKGRTKFTAQLTQYKDTKPELKNENAVKEIISEIQNSTCVVKDIKETEKTVRPKAPFTTSKLQQASANRLGYTSRKTMQIAQQLYEGIQIGSTRVGLITYMRTDSTRISQTAIDDVRDWISKNYPEDLPAEKIEYAVGKSAQDAHEAIRPTYVKYTPDSVKEYLTRDQHRLYSIIWERFVSCQMNNAKTKTTSVDIQAGDALFRVSASKLSHKGFYNVIKTLSSKEDVTGNLPSLKIGEEVKSDKFYPEQHFTQGPSRYTDASMVKTLEEKGIGRPSTYAPIISVLLDRYYVTRSNKQLVPTMLGKIICKILVESFPEVINEEFTSEVENDLDKVEQNQLVWNNMIGDFFGPFKNRLDEVTEKAESLKGTLDEPTDMLCEKCGKPMVKKLGRFGYFLACSGFPECHNTKSIPLAKCPRKGCNGSIVARKTKGRGKEFYGCTNYPECDFISHFKPIDVYCPKCGWFLVEKFDKKNGTYKSCINPDCDYLHSAEDSVAAETAGEIPASGEVSKE</sequence>
<dbReference type="InterPro" id="IPR034149">
    <property type="entry name" value="TOPRIM_TopoI"/>
</dbReference>
<dbReference type="HAMAP" id="MF_00952">
    <property type="entry name" value="Topoisom_1_prok"/>
    <property type="match status" value="1"/>
</dbReference>
<feature type="domain" description="Toprim" evidence="11">
    <location>
        <begin position="20"/>
        <end position="131"/>
    </location>
</feature>
<feature type="region of interest" description="Interaction with DNA" evidence="10">
    <location>
        <begin position="181"/>
        <end position="186"/>
    </location>
</feature>
<dbReference type="EC" id="5.6.2.1" evidence="10"/>
<organism evidence="13 15">
    <name type="scientific">Treponema rectale</name>
    <dbReference type="NCBI Taxonomy" id="744512"/>
    <lineage>
        <taxon>Bacteria</taxon>
        <taxon>Pseudomonadati</taxon>
        <taxon>Spirochaetota</taxon>
        <taxon>Spirochaetia</taxon>
        <taxon>Spirochaetales</taxon>
        <taxon>Treponemataceae</taxon>
        <taxon>Treponema</taxon>
    </lineage>
</organism>
<dbReference type="GO" id="GO:0006265">
    <property type="term" value="P:DNA topological change"/>
    <property type="evidence" value="ECO:0007669"/>
    <property type="project" value="UniProtKB-UniRule"/>
</dbReference>
<accession>A0A840SEK4</accession>
<gene>
    <name evidence="10" type="primary">topA</name>
    <name evidence="14" type="ORF">DYE49_07410</name>
    <name evidence="13" type="ORF">HNP77_000337</name>
</gene>
<dbReference type="Gene3D" id="2.70.20.10">
    <property type="entry name" value="Topoisomerase I, domain 3"/>
    <property type="match status" value="1"/>
</dbReference>
<dbReference type="CDD" id="cd00186">
    <property type="entry name" value="TOP1Ac"/>
    <property type="match status" value="1"/>
</dbReference>
<feature type="site" description="Interaction with DNA" evidence="10">
    <location>
        <position position="317"/>
    </location>
</feature>
<dbReference type="SUPFAM" id="SSF56712">
    <property type="entry name" value="Prokaryotic type I DNA topoisomerase"/>
    <property type="match status" value="1"/>
</dbReference>
<name>A0A840SEK4_9SPIR</name>
<feature type="domain" description="Topo IA-type catalytic" evidence="12">
    <location>
        <begin position="147"/>
        <end position="572"/>
    </location>
</feature>
<dbReference type="EMBL" id="CP031517">
    <property type="protein sequence ID" value="QOS40291.1"/>
    <property type="molecule type" value="Genomic_DNA"/>
</dbReference>
<evidence type="ECO:0000259" key="11">
    <source>
        <dbReference type="PROSITE" id="PS50880"/>
    </source>
</evidence>
<proteinExistence type="inferred from homology"/>
<dbReference type="PRINTS" id="PR00417">
    <property type="entry name" value="PRTPISMRASEI"/>
</dbReference>
<evidence type="ECO:0000313" key="14">
    <source>
        <dbReference type="EMBL" id="QOS40291.1"/>
    </source>
</evidence>
<dbReference type="InterPro" id="IPR006171">
    <property type="entry name" value="TOPRIM_dom"/>
</dbReference>
<dbReference type="Proteomes" id="UP000578697">
    <property type="component" value="Unassembled WGS sequence"/>
</dbReference>
<evidence type="ECO:0000256" key="5">
    <source>
        <dbReference type="ARBA" id="ARBA00022833"/>
    </source>
</evidence>
<dbReference type="KEGG" id="trc:DYE49_07410"/>
<dbReference type="Gene3D" id="1.10.290.10">
    <property type="entry name" value="Topoisomerase I, domain 4"/>
    <property type="match status" value="1"/>
</dbReference>
<comment type="subunit">
    <text evidence="10">Monomer.</text>
</comment>
<comment type="similarity">
    <text evidence="2 10">Belongs to the type IA topoisomerase family.</text>
</comment>
<evidence type="ECO:0000256" key="8">
    <source>
        <dbReference type="ARBA" id="ARBA00023125"/>
    </source>
</evidence>
<dbReference type="InterPro" id="IPR005733">
    <property type="entry name" value="TopoI_bac-type"/>
</dbReference>
<feature type="site" description="Interaction with DNA" evidence="10">
    <location>
        <position position="161"/>
    </location>
</feature>
<dbReference type="InterPro" id="IPR013824">
    <property type="entry name" value="Topo_IA_cen_sub1"/>
</dbReference>
<dbReference type="InterPro" id="IPR003601">
    <property type="entry name" value="Topo_IA_2"/>
</dbReference>